<dbReference type="GeneID" id="7843929"/>
<dbReference type="Pfam" id="PF00169">
    <property type="entry name" value="PH"/>
    <property type="match status" value="1"/>
</dbReference>
<feature type="compositionally biased region" description="Polar residues" evidence="1">
    <location>
        <begin position="287"/>
        <end position="298"/>
    </location>
</feature>
<gene>
    <name evidence="3" type="ORF">TTHERM_00930680</name>
</gene>
<dbReference type="PANTHER" id="PTHR47112">
    <property type="entry name" value="PX DOMAIN-CONTAINING PROTEIN"/>
    <property type="match status" value="1"/>
</dbReference>
<evidence type="ECO:0000313" key="3">
    <source>
        <dbReference type="EMBL" id="EAS05487.2"/>
    </source>
</evidence>
<feature type="region of interest" description="Disordered" evidence="1">
    <location>
        <begin position="269"/>
        <end position="334"/>
    </location>
</feature>
<feature type="region of interest" description="Disordered" evidence="1">
    <location>
        <begin position="567"/>
        <end position="602"/>
    </location>
</feature>
<dbReference type="OrthoDB" id="73680at2759"/>
<dbReference type="KEGG" id="tet:TTHERM_00930680"/>
<dbReference type="SUPFAM" id="SSF50729">
    <property type="entry name" value="PH domain-like"/>
    <property type="match status" value="1"/>
</dbReference>
<dbReference type="PANTHER" id="PTHR47112:SF1">
    <property type="entry name" value="PX DOMAIN-CONTAINING PROTEIN"/>
    <property type="match status" value="1"/>
</dbReference>
<dbReference type="AlphaFoldDB" id="Q24CH3"/>
<evidence type="ECO:0000313" key="4">
    <source>
        <dbReference type="Proteomes" id="UP000009168"/>
    </source>
</evidence>
<name>Q24CH3_TETTS</name>
<organism evidence="3 4">
    <name type="scientific">Tetrahymena thermophila (strain SB210)</name>
    <dbReference type="NCBI Taxonomy" id="312017"/>
    <lineage>
        <taxon>Eukaryota</taxon>
        <taxon>Sar</taxon>
        <taxon>Alveolata</taxon>
        <taxon>Ciliophora</taxon>
        <taxon>Intramacronucleata</taxon>
        <taxon>Oligohymenophorea</taxon>
        <taxon>Hymenostomatida</taxon>
        <taxon>Tetrahymenina</taxon>
        <taxon>Tetrahymenidae</taxon>
        <taxon>Tetrahymena</taxon>
    </lineage>
</organism>
<dbReference type="HOGENOM" id="CLU_312735_0_0_1"/>
<dbReference type="Gene3D" id="2.30.29.30">
    <property type="entry name" value="Pleckstrin-homology domain (PH domain)/Phosphotyrosine-binding domain (PTB)"/>
    <property type="match status" value="1"/>
</dbReference>
<feature type="compositionally biased region" description="Acidic residues" evidence="1">
    <location>
        <begin position="299"/>
        <end position="309"/>
    </location>
</feature>
<dbReference type="InterPro" id="IPR011993">
    <property type="entry name" value="PH-like_dom_sf"/>
</dbReference>
<dbReference type="RefSeq" id="XP_001025732.2">
    <property type="nucleotide sequence ID" value="XM_001025732.3"/>
</dbReference>
<feature type="compositionally biased region" description="Low complexity" evidence="1">
    <location>
        <begin position="591"/>
        <end position="602"/>
    </location>
</feature>
<feature type="compositionally biased region" description="Polar residues" evidence="1">
    <location>
        <begin position="310"/>
        <end position="327"/>
    </location>
</feature>
<dbReference type="Proteomes" id="UP000009168">
    <property type="component" value="Unassembled WGS sequence"/>
</dbReference>
<dbReference type="SMART" id="SM00233">
    <property type="entry name" value="PH"/>
    <property type="match status" value="1"/>
</dbReference>
<evidence type="ECO:0000256" key="1">
    <source>
        <dbReference type="SAM" id="MobiDB-lite"/>
    </source>
</evidence>
<dbReference type="EMBL" id="GG662368">
    <property type="protein sequence ID" value="EAS05487.2"/>
    <property type="molecule type" value="Genomic_DNA"/>
</dbReference>
<proteinExistence type="predicted"/>
<feature type="domain" description="PH" evidence="2">
    <location>
        <begin position="623"/>
        <end position="721"/>
    </location>
</feature>
<accession>Q24CH3</accession>
<sequence length="937" mass="109192">MNLSATKQSSADANRQNAMIGDQDISVFCIDESTIEQSLRCSLQVSQCNFKQQGSIKQNMNKLLFQSKQFHRADNARTDFKISQTSSNNVNNLKKNGIYQTSMDYKNKFTIFENKGEINHLDHSIVIQKNKDLLEEEENLIKLVSEHLIQSIQYLQKRQNQQQSAFLETEGEDVPDENIAIHTIKSDIIGPNLLSQKNETTDMEKVKYLEQNFTQLVWLQQCRKENERKKQNSQQKDSLDDSDSDTDLETPQIFQKVIYKKGSSSETPILARNLGKRKQSNLEESKTTSQMINSFSDDYSSDSLEENENSQEMNIQKQQSEGSNQMQKNRKLKQNQEDQLYKDIETMKQHMHANGLINSIELQKDQVLQSQRLTESQQFNRSQKKFLTTSNVQINANQQDQESSYSQNISRSIKKQYTAVKPTSAQSKLGIHSENNQQIKQSQELSPPFDLLQPVERNSFLIPPQMIDNNILSGSTMDETYDLQQNIQQMKQLNPFEDKQMNQKFNNLMQNSIMINQKKKSILSTQSHNQNHFSGKKNDQHCYGVRFDQNVEFFDSNLDLLKKHHDQSMNQSLIPESKGGPSLPHPSGMRSQSQNNKVQQNSHNMQLTPSIIEQRSSEIKNQHIIQEGWLLKKSTNKMLNTYQKRYFILTSEKLFYSKDPTFKKIKGCINIKYLTCFVSLNKTNPKKLHLKITEMKKLLKLKEIVPGDISKWQKNLQQVISYYYNQEKVMMAQDLQTKNNYKRDVITESDLETIAETGDIIIFHDSEKSKNLSICNQLEMGMLIKFNNNDLRVFYVDKNNSINLCHWERFILENDIYNSLIFRKLQMSERNQILPYIYESVRQHLNDNYKKKLKDTLSDSQEDSKLLPSIQRNSQLIASIYQKANLIKHQKNINKYTTDSFCQKKRLKLLNDAKLSNEITVVLKRHIFFASDNSDLE</sequence>
<evidence type="ECO:0000259" key="2">
    <source>
        <dbReference type="PROSITE" id="PS50003"/>
    </source>
</evidence>
<dbReference type="PROSITE" id="PS50003">
    <property type="entry name" value="PH_DOMAIN"/>
    <property type="match status" value="1"/>
</dbReference>
<dbReference type="InterPro" id="IPR001849">
    <property type="entry name" value="PH_domain"/>
</dbReference>
<protein>
    <submittedName>
        <fullName evidence="3">PH domain protein</fullName>
    </submittedName>
</protein>
<dbReference type="InParanoid" id="Q24CH3"/>
<keyword evidence="4" id="KW-1185">Reference proteome</keyword>
<feature type="region of interest" description="Disordered" evidence="1">
    <location>
        <begin position="226"/>
        <end position="250"/>
    </location>
</feature>
<reference evidence="4" key="1">
    <citation type="journal article" date="2006" name="PLoS Biol.">
        <title>Macronuclear genome sequence of the ciliate Tetrahymena thermophila, a model eukaryote.</title>
        <authorList>
            <person name="Eisen J.A."/>
            <person name="Coyne R.S."/>
            <person name="Wu M."/>
            <person name="Wu D."/>
            <person name="Thiagarajan M."/>
            <person name="Wortman J.R."/>
            <person name="Badger J.H."/>
            <person name="Ren Q."/>
            <person name="Amedeo P."/>
            <person name="Jones K.M."/>
            <person name="Tallon L.J."/>
            <person name="Delcher A.L."/>
            <person name="Salzberg S.L."/>
            <person name="Silva J.C."/>
            <person name="Haas B.J."/>
            <person name="Majoros W.H."/>
            <person name="Farzad M."/>
            <person name="Carlton J.M."/>
            <person name="Smith R.K. Jr."/>
            <person name="Garg J."/>
            <person name="Pearlman R.E."/>
            <person name="Karrer K.M."/>
            <person name="Sun L."/>
            <person name="Manning G."/>
            <person name="Elde N.C."/>
            <person name="Turkewitz A.P."/>
            <person name="Asai D.J."/>
            <person name="Wilkes D.E."/>
            <person name="Wang Y."/>
            <person name="Cai H."/>
            <person name="Collins K."/>
            <person name="Stewart B.A."/>
            <person name="Lee S.R."/>
            <person name="Wilamowska K."/>
            <person name="Weinberg Z."/>
            <person name="Ruzzo W.L."/>
            <person name="Wloga D."/>
            <person name="Gaertig J."/>
            <person name="Frankel J."/>
            <person name="Tsao C.-C."/>
            <person name="Gorovsky M.A."/>
            <person name="Keeling P.J."/>
            <person name="Waller R.F."/>
            <person name="Patron N.J."/>
            <person name="Cherry J.M."/>
            <person name="Stover N.A."/>
            <person name="Krieger C.J."/>
            <person name="del Toro C."/>
            <person name="Ryder H.F."/>
            <person name="Williamson S.C."/>
            <person name="Barbeau R.A."/>
            <person name="Hamilton E.P."/>
            <person name="Orias E."/>
        </authorList>
    </citation>
    <scope>NUCLEOTIDE SEQUENCE [LARGE SCALE GENOMIC DNA]</scope>
    <source>
        <strain evidence="4">SB210</strain>
    </source>
</reference>